<sequence>MISESDIEGMKKTAALKAGDRNPYSWNMEYLPYDDSGYKKKRING</sequence>
<name>A0A1G6A3L5_EUBOX</name>
<organism evidence="1 2">
    <name type="scientific">Eubacterium oxidoreducens</name>
    <dbReference type="NCBI Taxonomy" id="1732"/>
    <lineage>
        <taxon>Bacteria</taxon>
        <taxon>Bacillati</taxon>
        <taxon>Bacillota</taxon>
        <taxon>Clostridia</taxon>
        <taxon>Eubacteriales</taxon>
        <taxon>Eubacteriaceae</taxon>
        <taxon>Eubacterium</taxon>
    </lineage>
</organism>
<gene>
    <name evidence="1" type="ORF">SAMN02910417_00214</name>
</gene>
<dbReference type="AlphaFoldDB" id="A0A1G6A3L5"/>
<dbReference type="EMBL" id="FMXR01000004">
    <property type="protein sequence ID" value="SDB02930.1"/>
    <property type="molecule type" value="Genomic_DNA"/>
</dbReference>
<dbReference type="Proteomes" id="UP000199228">
    <property type="component" value="Unassembled WGS sequence"/>
</dbReference>
<keyword evidence="2" id="KW-1185">Reference proteome</keyword>
<reference evidence="1 2" key="1">
    <citation type="submission" date="2016-10" db="EMBL/GenBank/DDBJ databases">
        <authorList>
            <person name="de Groot N.N."/>
        </authorList>
    </citation>
    <scope>NUCLEOTIDE SEQUENCE [LARGE SCALE GENOMIC DNA]</scope>
    <source>
        <strain evidence="1 2">DSM 3217</strain>
    </source>
</reference>
<protein>
    <submittedName>
        <fullName evidence="1">Uncharacterized protein</fullName>
    </submittedName>
</protein>
<evidence type="ECO:0000313" key="2">
    <source>
        <dbReference type="Proteomes" id="UP000199228"/>
    </source>
</evidence>
<evidence type="ECO:0000313" key="1">
    <source>
        <dbReference type="EMBL" id="SDB02930.1"/>
    </source>
</evidence>
<proteinExistence type="predicted"/>
<dbReference type="RefSeq" id="WP_176762225.1">
    <property type="nucleotide sequence ID" value="NZ_FMXR01000004.1"/>
</dbReference>
<accession>A0A1G6A3L5</accession>
<dbReference type="STRING" id="1732.SAMN02910417_00214"/>